<dbReference type="AlphaFoldDB" id="A0AAP8MGV9"/>
<evidence type="ECO:0000256" key="1">
    <source>
        <dbReference type="ARBA" id="ARBA00001933"/>
    </source>
</evidence>
<dbReference type="RefSeq" id="WP_084200395.1">
    <property type="nucleotide sequence ID" value="NZ_BMYL01000001.1"/>
</dbReference>
<dbReference type="GO" id="GO:0030170">
    <property type="term" value="F:pyridoxal phosphate binding"/>
    <property type="evidence" value="ECO:0007669"/>
    <property type="project" value="InterPro"/>
</dbReference>
<proteinExistence type="predicted"/>
<reference evidence="2 3" key="1">
    <citation type="submission" date="2018-01" db="EMBL/GenBank/DDBJ databases">
        <title>The draft genome sequence of Halioglobus japonicus S1-36.</title>
        <authorList>
            <person name="Du Z.-J."/>
            <person name="Shi M.-J."/>
        </authorList>
    </citation>
    <scope>NUCLEOTIDE SEQUENCE [LARGE SCALE GENOMIC DNA]</scope>
    <source>
        <strain evidence="2 3">S1-36</strain>
    </source>
</reference>
<dbReference type="PANTHER" id="PTHR43713:SF3">
    <property type="entry name" value="GLUTAMATE-1-SEMIALDEHYDE 2,1-AMINOMUTASE 1, CHLOROPLASTIC-RELATED"/>
    <property type="match status" value="1"/>
</dbReference>
<gene>
    <name evidence="2" type="ORF">C0029_02925</name>
</gene>
<dbReference type="PANTHER" id="PTHR43713">
    <property type="entry name" value="GLUTAMATE-1-SEMIALDEHYDE 2,1-AMINOMUTASE"/>
    <property type="match status" value="1"/>
</dbReference>
<dbReference type="InterPro" id="IPR015424">
    <property type="entry name" value="PyrdxlP-dep_Trfase"/>
</dbReference>
<protein>
    <recommendedName>
        <fullName evidence="4">Glutamate-1-semialdehyde 2,1-aminomutase</fullName>
    </recommendedName>
</protein>
<dbReference type="Proteomes" id="UP000235162">
    <property type="component" value="Unassembled WGS sequence"/>
</dbReference>
<dbReference type="InterPro" id="IPR015422">
    <property type="entry name" value="PyrdxlP-dep_Trfase_small"/>
</dbReference>
<dbReference type="InterPro" id="IPR005814">
    <property type="entry name" value="Aminotrans_3"/>
</dbReference>
<dbReference type="Gene3D" id="3.90.1150.10">
    <property type="entry name" value="Aspartate Aminotransferase, domain 1"/>
    <property type="match status" value="1"/>
</dbReference>
<evidence type="ECO:0000313" key="3">
    <source>
        <dbReference type="Proteomes" id="UP000235162"/>
    </source>
</evidence>
<keyword evidence="3" id="KW-1185">Reference proteome</keyword>
<comment type="cofactor">
    <cofactor evidence="1">
        <name>pyridoxal 5'-phosphate</name>
        <dbReference type="ChEBI" id="CHEBI:597326"/>
    </cofactor>
</comment>
<dbReference type="GO" id="GO:0008483">
    <property type="term" value="F:transaminase activity"/>
    <property type="evidence" value="ECO:0007669"/>
    <property type="project" value="InterPro"/>
</dbReference>
<accession>A0AAP8MGV9</accession>
<dbReference type="EMBL" id="PKUR01000001">
    <property type="protein sequence ID" value="PLW87552.1"/>
    <property type="molecule type" value="Genomic_DNA"/>
</dbReference>
<comment type="caution">
    <text evidence="2">The sequence shown here is derived from an EMBL/GenBank/DDBJ whole genome shotgun (WGS) entry which is preliminary data.</text>
</comment>
<dbReference type="Pfam" id="PF00202">
    <property type="entry name" value="Aminotran_3"/>
    <property type="match status" value="1"/>
</dbReference>
<dbReference type="KEGG" id="hja:BST95_15260"/>
<organism evidence="2 3">
    <name type="scientific">Halioglobus japonicus</name>
    <dbReference type="NCBI Taxonomy" id="930805"/>
    <lineage>
        <taxon>Bacteria</taxon>
        <taxon>Pseudomonadati</taxon>
        <taxon>Pseudomonadota</taxon>
        <taxon>Gammaproteobacteria</taxon>
        <taxon>Cellvibrionales</taxon>
        <taxon>Halieaceae</taxon>
        <taxon>Halioglobus</taxon>
    </lineage>
</organism>
<evidence type="ECO:0000313" key="2">
    <source>
        <dbReference type="EMBL" id="PLW87552.1"/>
    </source>
</evidence>
<name>A0AAP8MGV9_9GAMM</name>
<sequence length="100" mass="11169">MYSIDNDLKLRERAQRAFPSGVYGHQASASLSPMHPQFFTRAEGPYLWDTDGNQYIDFMCGYGTNLLGYCHPKVDAAALKQQTIADAATGPSSGRHRRWS</sequence>
<evidence type="ECO:0008006" key="4">
    <source>
        <dbReference type="Google" id="ProtNLM"/>
    </source>
</evidence>
<dbReference type="SUPFAM" id="SSF53383">
    <property type="entry name" value="PLP-dependent transferases"/>
    <property type="match status" value="1"/>
</dbReference>